<dbReference type="EMBL" id="RAZT01000016">
    <property type="protein sequence ID" value="RKN28220.1"/>
    <property type="molecule type" value="Genomic_DNA"/>
</dbReference>
<dbReference type="Proteomes" id="UP000275865">
    <property type="component" value="Unassembled WGS sequence"/>
</dbReference>
<organism evidence="1 2">
    <name type="scientific">Micromonospora musae</name>
    <dbReference type="NCBI Taxonomy" id="1894970"/>
    <lineage>
        <taxon>Bacteria</taxon>
        <taxon>Bacillati</taxon>
        <taxon>Actinomycetota</taxon>
        <taxon>Actinomycetes</taxon>
        <taxon>Micromonosporales</taxon>
        <taxon>Micromonosporaceae</taxon>
        <taxon>Micromonospora</taxon>
    </lineage>
</organism>
<name>A0A3A9XS88_9ACTN</name>
<accession>A0A3A9XS88</accession>
<reference evidence="1 2" key="1">
    <citation type="submission" date="2018-09" db="EMBL/GenBank/DDBJ databases">
        <title>Micromonospora sp. nov. MS1-9, isolated from a root of Musa sp.</title>
        <authorList>
            <person name="Kuncharoen N."/>
            <person name="Kudo T."/>
            <person name="Ohkuma M."/>
            <person name="Yuki M."/>
            <person name="Tanasupawat S."/>
        </authorList>
    </citation>
    <scope>NUCLEOTIDE SEQUENCE [LARGE SCALE GENOMIC DNA]</scope>
    <source>
        <strain evidence="1 2">MS1-9</strain>
    </source>
</reference>
<proteinExistence type="predicted"/>
<dbReference type="AlphaFoldDB" id="A0A3A9XS88"/>
<gene>
    <name evidence="1" type="ORF">D7044_27215</name>
</gene>
<evidence type="ECO:0000313" key="1">
    <source>
        <dbReference type="EMBL" id="RKN28220.1"/>
    </source>
</evidence>
<protein>
    <submittedName>
        <fullName evidence="1">Integrase</fullName>
    </submittedName>
</protein>
<dbReference type="RefSeq" id="WP_120690594.1">
    <property type="nucleotide sequence ID" value="NZ_RAZT01000016.1"/>
</dbReference>
<sequence>MRTRLRQLRIDARTFVWSARIRHMSGSGDCHRCIRLRVWGAGKTSRALQADLLSVTWGSPWGACATDTAYPTSADVRAVIDYALLHGWQPEEQGGTFVLSEQEHAVDFALPEFLLTDRLRTPESADPTTRVIRADEARSIT</sequence>
<evidence type="ECO:0000313" key="2">
    <source>
        <dbReference type="Proteomes" id="UP000275865"/>
    </source>
</evidence>
<comment type="caution">
    <text evidence="1">The sequence shown here is derived from an EMBL/GenBank/DDBJ whole genome shotgun (WGS) entry which is preliminary data.</text>
</comment>